<feature type="domain" description="Mos1 transposase HTH" evidence="2">
    <location>
        <begin position="70"/>
        <end position="104"/>
    </location>
</feature>
<accession>A0A1B0CT66</accession>
<evidence type="ECO:0000259" key="2">
    <source>
        <dbReference type="Pfam" id="PF17906"/>
    </source>
</evidence>
<proteinExistence type="predicted"/>
<feature type="compositionally biased region" description="Polar residues" evidence="1">
    <location>
        <begin position="111"/>
        <end position="123"/>
    </location>
</feature>
<organism evidence="3 4">
    <name type="scientific">Lutzomyia longipalpis</name>
    <name type="common">Sand fly</name>
    <dbReference type="NCBI Taxonomy" id="7200"/>
    <lineage>
        <taxon>Eukaryota</taxon>
        <taxon>Metazoa</taxon>
        <taxon>Ecdysozoa</taxon>
        <taxon>Arthropoda</taxon>
        <taxon>Hexapoda</taxon>
        <taxon>Insecta</taxon>
        <taxon>Pterygota</taxon>
        <taxon>Neoptera</taxon>
        <taxon>Endopterygota</taxon>
        <taxon>Diptera</taxon>
        <taxon>Nematocera</taxon>
        <taxon>Psychodoidea</taxon>
        <taxon>Psychodidae</taxon>
        <taxon>Lutzomyia</taxon>
        <taxon>Lutzomyia</taxon>
    </lineage>
</organism>
<dbReference type="AlphaFoldDB" id="A0A1B0CT66"/>
<dbReference type="EMBL" id="AJWK01027188">
    <property type="status" value="NOT_ANNOTATED_CDS"/>
    <property type="molecule type" value="Genomic_DNA"/>
</dbReference>
<evidence type="ECO:0000313" key="4">
    <source>
        <dbReference type="Proteomes" id="UP000092461"/>
    </source>
</evidence>
<feature type="compositionally biased region" description="Acidic residues" evidence="1">
    <location>
        <begin position="1"/>
        <end position="13"/>
    </location>
</feature>
<keyword evidence="4" id="KW-1185">Reference proteome</keyword>
<dbReference type="VEuPathDB" id="VectorBase:LLONM1_011315"/>
<sequence>MSDCEDYSMDDGTGECKDVQESSKKTVKTVETDKVAQTEKSIKSGEPPKIPKAAPAKKRSNKACPSVCCTHLQHVMLYYNSMGKTVGEAFREICYWYGKEIIPEVNAAGGTKSTRNSQKSTANAPIVRRF</sequence>
<dbReference type="EnsemblMetazoa" id="LLOJ008065-RA">
    <property type="protein sequence ID" value="LLOJ008065-PA"/>
    <property type="gene ID" value="LLOJ008065"/>
</dbReference>
<feature type="compositionally biased region" description="Basic and acidic residues" evidence="1">
    <location>
        <begin position="14"/>
        <end position="43"/>
    </location>
</feature>
<protein>
    <recommendedName>
        <fullName evidence="2">Mos1 transposase HTH domain-containing protein</fullName>
    </recommendedName>
</protein>
<evidence type="ECO:0000256" key="1">
    <source>
        <dbReference type="SAM" id="MobiDB-lite"/>
    </source>
</evidence>
<dbReference type="InterPro" id="IPR041426">
    <property type="entry name" value="Mos1_HTH"/>
</dbReference>
<dbReference type="Pfam" id="PF17906">
    <property type="entry name" value="HTH_48"/>
    <property type="match status" value="1"/>
</dbReference>
<reference evidence="3" key="1">
    <citation type="submission" date="2020-05" db="UniProtKB">
        <authorList>
            <consortium name="EnsemblMetazoa"/>
        </authorList>
    </citation>
    <scope>IDENTIFICATION</scope>
    <source>
        <strain evidence="3">Jacobina</strain>
    </source>
</reference>
<name>A0A1B0CT66_LUTLO</name>
<feature type="region of interest" description="Disordered" evidence="1">
    <location>
        <begin position="109"/>
        <end position="130"/>
    </location>
</feature>
<dbReference type="Proteomes" id="UP000092461">
    <property type="component" value="Unassembled WGS sequence"/>
</dbReference>
<feature type="region of interest" description="Disordered" evidence="1">
    <location>
        <begin position="1"/>
        <end position="61"/>
    </location>
</feature>
<evidence type="ECO:0000313" key="3">
    <source>
        <dbReference type="EnsemblMetazoa" id="LLOJ008065-PA"/>
    </source>
</evidence>
<dbReference type="VEuPathDB" id="VectorBase:LLOJ008065"/>
<dbReference type="Gene3D" id="1.10.10.1450">
    <property type="match status" value="1"/>
</dbReference>